<dbReference type="PANTHER" id="PTHR21286">
    <property type="entry name" value="NUCLEAR PORE COMPLEX PROTEIN NUP160"/>
    <property type="match status" value="1"/>
</dbReference>
<evidence type="ECO:0000256" key="2">
    <source>
        <dbReference type="ARBA" id="ARBA00022448"/>
    </source>
</evidence>
<dbReference type="EMBL" id="MCFG01000287">
    <property type="protein sequence ID" value="ORX76634.1"/>
    <property type="molecule type" value="Genomic_DNA"/>
</dbReference>
<evidence type="ECO:0000313" key="6">
    <source>
        <dbReference type="EMBL" id="ORX76634.1"/>
    </source>
</evidence>
<dbReference type="InterPro" id="IPR059141">
    <property type="entry name" value="Beta-prop_Nup120_160"/>
</dbReference>
<evidence type="ECO:0000256" key="3">
    <source>
        <dbReference type="ARBA" id="ARBA00023242"/>
    </source>
</evidence>
<dbReference type="AlphaFoldDB" id="A0A1Y1WU17"/>
<protein>
    <submittedName>
        <fullName evidence="6">Uncharacterized protein</fullName>
    </submittedName>
</protein>
<dbReference type="InterPro" id="IPR056548">
    <property type="entry name" value="HEAT_Nup120"/>
</dbReference>
<dbReference type="Pfam" id="PF11715">
    <property type="entry name" value="Beta-prop_Nup120_160"/>
    <property type="match status" value="1"/>
</dbReference>
<evidence type="ECO:0000259" key="4">
    <source>
        <dbReference type="Pfam" id="PF11715"/>
    </source>
</evidence>
<evidence type="ECO:0000313" key="7">
    <source>
        <dbReference type="Proteomes" id="UP000193944"/>
    </source>
</evidence>
<keyword evidence="3" id="KW-0539">Nucleus</keyword>
<evidence type="ECO:0000256" key="1">
    <source>
        <dbReference type="ARBA" id="ARBA00004123"/>
    </source>
</evidence>
<dbReference type="Pfam" id="PF23300">
    <property type="entry name" value="HEAT_Nup120"/>
    <property type="match status" value="1"/>
</dbReference>
<sequence>MSSWFTEVCSHICDRPIHDYKENELYTQNSSLFFPKSQSNIVIRWKLFNFNKDLIFDFQNLSSKDTTYSFPSIEVHLPEEILSNVQIFEDYDTANIHVMFLTITGTFNRIIFDGSSYLYQNDLTSKKHWKVYQVMNLKDAPILFHCIDIDTFVVATEDGDMVVVDCPRPTKEDNEIYDSTYYEHEISQQNLITKNLKTLFKPFSLKNNENESSSPQQIVDMASTFYKLKMNLFTICRDKYLRIFSLYDYSCVKSISLNELICDDITDKSYLNEEPARYITFFDIKPGINGEAFKLAVYLPETKDYATSFIIFKGKLSINGDIQDLNPIGIKECDCSDIQDCTLVDFQVIKDEKSDWILWLLWKNKKNESKMKYITVLHNDSREENEIEYNNWNTILTKSTDEFDYGVDNNLGLSSIQEKYIEYIFFPNRFSLSILINSLNKYIKITRNLSSIPLNQSILKNINIENLKKIIIETIGNNIVINKQYKQVDFFNTYQDCIKKEYERFLKLCIEEYNIQNQPQSLAYNPQSSTLFIVKSTNISTLRPCSTVELIHNTFLKNIKMSNLLLLPSEEFKEKYPILIDKEFRSDLQKYFITLDYITDAFSLDRWQEMRTELEYELSQHLSIGITNFAHDFYDYNLKPELENASNELVKLFKRIKNPDKLVGTLLDLFEALNINFQDENYDDNNCFIDVLLDIENMLPAQNQYIIGLINSGIQQVIDSYYETCFFLLIALICIYNHMPKIYLPNKIELLSRCQSCFYILSIFKYFVKCPANNYNILHEEIKKEIPEEEQTQTQPRSAIKQLQFDEKPYHKPNKNRRYTDSKSALPLTQEPQAFMHYLINHYCDVDIDFSTEPGALAIQQAVFECIKQFITCDSSRIYMEDETAVSTRKLRMLQTYVDHFPLSLIYLVNDLETHGVFINILPRLVDYLPPLPSTLYLRGKILLHMDENDKANDLFLKASTGFTCESIVDESLSNIMKLSRLDITNLETYYKHIINIFEVRKLHQQVVNFTKYASGLYSDKRILTVKIY</sequence>
<gene>
    <name evidence="6" type="ORF">BCR32DRAFT_271159</name>
</gene>
<dbReference type="Proteomes" id="UP000193944">
    <property type="component" value="Unassembled WGS sequence"/>
</dbReference>
<comment type="caution">
    <text evidence="6">The sequence shown here is derived from an EMBL/GenBank/DDBJ whole genome shotgun (WGS) entry which is preliminary data.</text>
</comment>
<dbReference type="STRING" id="1754192.A0A1Y1WU17"/>
<keyword evidence="7" id="KW-1185">Reference proteome</keyword>
<name>A0A1Y1WU17_9FUNG</name>
<comment type="subcellular location">
    <subcellularLocation>
        <location evidence="1">Nucleus</location>
    </subcellularLocation>
</comment>
<keyword evidence="2" id="KW-0813">Transport</keyword>
<dbReference type="PANTHER" id="PTHR21286:SF0">
    <property type="entry name" value="NUCLEAR PORE COMPLEX PROTEIN NUP160"/>
    <property type="match status" value="1"/>
</dbReference>
<dbReference type="GO" id="GO:0017056">
    <property type="term" value="F:structural constituent of nuclear pore"/>
    <property type="evidence" value="ECO:0007669"/>
    <property type="project" value="TreeGrafter"/>
</dbReference>
<dbReference type="GO" id="GO:0005643">
    <property type="term" value="C:nuclear pore"/>
    <property type="evidence" value="ECO:0007669"/>
    <property type="project" value="TreeGrafter"/>
</dbReference>
<reference evidence="6 7" key="2">
    <citation type="submission" date="2016-08" db="EMBL/GenBank/DDBJ databases">
        <title>Pervasive Adenine N6-methylation of Active Genes in Fungi.</title>
        <authorList>
            <consortium name="DOE Joint Genome Institute"/>
            <person name="Mondo S.J."/>
            <person name="Dannebaum R.O."/>
            <person name="Kuo R.C."/>
            <person name="Labutti K."/>
            <person name="Haridas S."/>
            <person name="Kuo A."/>
            <person name="Salamov A."/>
            <person name="Ahrendt S.R."/>
            <person name="Lipzen A."/>
            <person name="Sullivan W."/>
            <person name="Andreopoulos W.B."/>
            <person name="Clum A."/>
            <person name="Lindquist E."/>
            <person name="Daum C."/>
            <person name="Ramamoorthy G.K."/>
            <person name="Gryganskyi A."/>
            <person name="Culley D."/>
            <person name="Magnuson J.K."/>
            <person name="James T.Y."/>
            <person name="O'Malley M.A."/>
            <person name="Stajich J.E."/>
            <person name="Spatafora J.W."/>
            <person name="Visel A."/>
            <person name="Grigoriev I.V."/>
        </authorList>
    </citation>
    <scope>NUCLEOTIDE SEQUENCE [LARGE SCALE GENOMIC DNA]</scope>
    <source>
        <strain evidence="6 7">S4</strain>
    </source>
</reference>
<organism evidence="6 7">
    <name type="scientific">Anaeromyces robustus</name>
    <dbReference type="NCBI Taxonomy" id="1754192"/>
    <lineage>
        <taxon>Eukaryota</taxon>
        <taxon>Fungi</taxon>
        <taxon>Fungi incertae sedis</taxon>
        <taxon>Chytridiomycota</taxon>
        <taxon>Chytridiomycota incertae sedis</taxon>
        <taxon>Neocallimastigomycetes</taxon>
        <taxon>Neocallimastigales</taxon>
        <taxon>Neocallimastigaceae</taxon>
        <taxon>Anaeromyces</taxon>
    </lineage>
</organism>
<dbReference type="OrthoDB" id="67716at2759"/>
<dbReference type="InterPro" id="IPR021717">
    <property type="entry name" value="Nucleoporin_Nup160"/>
</dbReference>
<accession>A0A1Y1WU17</accession>
<feature type="domain" description="Nucleoporin Nup120/160 beta-propeller" evidence="4">
    <location>
        <begin position="43"/>
        <end position="549"/>
    </location>
</feature>
<proteinExistence type="predicted"/>
<evidence type="ECO:0000259" key="5">
    <source>
        <dbReference type="Pfam" id="PF23300"/>
    </source>
</evidence>
<reference evidence="6 7" key="1">
    <citation type="submission" date="2016-08" db="EMBL/GenBank/DDBJ databases">
        <title>A Parts List for Fungal Cellulosomes Revealed by Comparative Genomics.</title>
        <authorList>
            <consortium name="DOE Joint Genome Institute"/>
            <person name="Haitjema C.H."/>
            <person name="Gilmore S.P."/>
            <person name="Henske J.K."/>
            <person name="Solomon K.V."/>
            <person name="De Groot R."/>
            <person name="Kuo A."/>
            <person name="Mondo S.J."/>
            <person name="Salamov A.A."/>
            <person name="Labutti K."/>
            <person name="Zhao Z."/>
            <person name="Chiniquy J."/>
            <person name="Barry K."/>
            <person name="Brewer H.M."/>
            <person name="Purvine S.O."/>
            <person name="Wright A.T."/>
            <person name="Boxma B."/>
            <person name="Van Alen T."/>
            <person name="Hackstein J.H."/>
            <person name="Baker S.E."/>
            <person name="Grigoriev I.V."/>
            <person name="O'Malley M.A."/>
        </authorList>
    </citation>
    <scope>NUCLEOTIDE SEQUENCE [LARGE SCALE GENOMIC DNA]</scope>
    <source>
        <strain evidence="6 7">S4</strain>
    </source>
</reference>
<feature type="domain" description="Nucleoporin nup120-like HEAT repeat" evidence="5">
    <location>
        <begin position="922"/>
        <end position="1015"/>
    </location>
</feature>